<protein>
    <recommendedName>
        <fullName evidence="7">ATPase synthesis protein 25</fullName>
    </recommendedName>
</protein>
<dbReference type="Proteomes" id="UP000182259">
    <property type="component" value="Chromosome VI"/>
</dbReference>
<comment type="function">
    <text evidence="7">Mitochondrial mRNA stabilization factor.</text>
</comment>
<evidence type="ECO:0000256" key="5">
    <source>
        <dbReference type="ARBA" id="ARBA00023128"/>
    </source>
</evidence>
<evidence type="ECO:0000256" key="4">
    <source>
        <dbReference type="ARBA" id="ARBA00022946"/>
    </source>
</evidence>
<keyword evidence="6 7" id="KW-0472">Membrane</keyword>
<evidence type="ECO:0000256" key="1">
    <source>
        <dbReference type="ARBA" id="ARBA00004443"/>
    </source>
</evidence>
<proteinExistence type="inferred from homology"/>
<dbReference type="AlphaFoldDB" id="A0A1L0C384"/>
<dbReference type="Pfam" id="PF02410">
    <property type="entry name" value="RsfS"/>
    <property type="match status" value="1"/>
</dbReference>
<reference evidence="8 9" key="1">
    <citation type="submission" date="2016-10" db="EMBL/GenBank/DDBJ databases">
        <authorList>
            <person name="de Groot N.N."/>
        </authorList>
    </citation>
    <scope>NUCLEOTIDE SEQUENCE [LARGE SCALE GENOMIC DNA]</scope>
    <source>
        <strain evidence="8 9">PYCC 4715</strain>
    </source>
</reference>
<sequence length="601" mass="68420">MLRLFSKSPFARAPSALPRLSNVRFNTNISKHTTNADSAQVKAESPEIETSTEEIPWYLRDDITSDLVETKKIELPKIPTYAPPQVEEFINLLAHDYGMDDLLLFDMTLLPEEHEFKETNKNIDFVIISTGKSEKHIYKAANELRLHLKHTYNTVPLIEGMVSNAKTPAMRRRLLRRARKGPLATDNDYGRAANSWVMCSHEGIDVHMLTGPRREDLNLESLWCAPEDLHKYTSNQTTSQESDNIFSGIRRFHTMTNFRRHYSNNSTNLEAYLYQLNSKAGQLNTDEITLLKNMFEDTFQNASLRDHEVRFQFWKSLHLANPELFTFQDAEDALLAKYASVNALTDDLSLQKLDDVAEYAKLLLDTPSRAHDKPLSDLALDKLSKLIAALYEFSADKFTLSGNPLLIPLLWRLCYHEHQNVRQLSPGTVDAVIHSGQPIEVCEASPLITIASKNARDVLSLVDYFTQKVDFGTVPTYALSELILFTYGNASKWGKFWNQWEDMCFSKSVEPDVAVERWTRLAVYLSCRGDKSSMRSFLLNYWNASNSVGGSFVKAFEANGNTFNSERESSALRRAILSMVDSFDGDQTFDGIRNQVESICK</sequence>
<evidence type="ECO:0000256" key="3">
    <source>
        <dbReference type="ARBA" id="ARBA00022792"/>
    </source>
</evidence>
<dbReference type="PANTHER" id="PTHR28087:SF1">
    <property type="entry name" value="ATPASE SYNTHESIS PROTEIN 25, MITOCHONDRIAL"/>
    <property type="match status" value="1"/>
</dbReference>
<organism evidence="8 9">
    <name type="scientific">Sungouiella intermedia</name>
    <dbReference type="NCBI Taxonomy" id="45354"/>
    <lineage>
        <taxon>Eukaryota</taxon>
        <taxon>Fungi</taxon>
        <taxon>Dikarya</taxon>
        <taxon>Ascomycota</taxon>
        <taxon>Saccharomycotina</taxon>
        <taxon>Pichiomycetes</taxon>
        <taxon>Metschnikowiaceae</taxon>
        <taxon>Sungouiella</taxon>
    </lineage>
</organism>
<keyword evidence="4 7" id="KW-0809">Transit peptide</keyword>
<evidence type="ECO:0000313" key="9">
    <source>
        <dbReference type="Proteomes" id="UP000182259"/>
    </source>
</evidence>
<accession>A0A1L0C384</accession>
<dbReference type="GO" id="GO:0048255">
    <property type="term" value="P:mRNA stabilization"/>
    <property type="evidence" value="ECO:0007669"/>
    <property type="project" value="TreeGrafter"/>
</dbReference>
<dbReference type="GO" id="GO:0005743">
    <property type="term" value="C:mitochondrial inner membrane"/>
    <property type="evidence" value="ECO:0007669"/>
    <property type="project" value="UniProtKB-SubCell"/>
</dbReference>
<evidence type="ECO:0000313" key="8">
    <source>
        <dbReference type="EMBL" id="SGZ57963.1"/>
    </source>
</evidence>
<keyword evidence="3 7" id="KW-0999">Mitochondrion inner membrane</keyword>
<dbReference type="InterPro" id="IPR040152">
    <property type="entry name" value="Atp25"/>
</dbReference>
<dbReference type="PANTHER" id="PTHR28087">
    <property type="entry name" value="ATPASE SYNTHESIS PROTEIN 25, MITOCHONDRIAL"/>
    <property type="match status" value="1"/>
</dbReference>
<name>A0A1L0C384_9ASCO</name>
<dbReference type="InterPro" id="IPR043519">
    <property type="entry name" value="NT_sf"/>
</dbReference>
<dbReference type="GO" id="GO:0140053">
    <property type="term" value="P:mitochondrial gene expression"/>
    <property type="evidence" value="ECO:0007669"/>
    <property type="project" value="UniProtKB-UniRule"/>
</dbReference>
<dbReference type="EMBL" id="LT635769">
    <property type="protein sequence ID" value="SGZ57963.1"/>
    <property type="molecule type" value="Genomic_DNA"/>
</dbReference>
<evidence type="ECO:0000256" key="7">
    <source>
        <dbReference type="RuleBase" id="RU367062"/>
    </source>
</evidence>
<evidence type="ECO:0000256" key="6">
    <source>
        <dbReference type="ARBA" id="ARBA00023136"/>
    </source>
</evidence>
<dbReference type="SUPFAM" id="SSF81301">
    <property type="entry name" value="Nucleotidyltransferase"/>
    <property type="match status" value="1"/>
</dbReference>
<gene>
    <name evidence="8" type="ORF">SAMEA4029009_CIC11G00000004085</name>
</gene>
<comment type="subcellular location">
    <subcellularLocation>
        <location evidence="1 7">Mitochondrion inner membrane</location>
        <topology evidence="1 7">Peripheral membrane protein</topology>
        <orientation evidence="1 7">Matrix side</orientation>
    </subcellularLocation>
</comment>
<dbReference type="Gene3D" id="3.30.460.10">
    <property type="entry name" value="Beta Polymerase, domain 2"/>
    <property type="match status" value="1"/>
</dbReference>
<comment type="similarity">
    <text evidence="2 7">Belongs to the ATP25 family.</text>
</comment>
<evidence type="ECO:0000256" key="2">
    <source>
        <dbReference type="ARBA" id="ARBA00010787"/>
    </source>
</evidence>
<keyword evidence="5 7" id="KW-0496">Mitochondrion</keyword>